<proteinExistence type="inferred from homology"/>
<evidence type="ECO:0000313" key="10">
    <source>
        <dbReference type="EMBL" id="SHJ56417.1"/>
    </source>
</evidence>
<keyword evidence="5" id="KW-0547">Nucleotide-binding</keyword>
<dbReference type="SMART" id="SM00382">
    <property type="entry name" value="AAA"/>
    <property type="match status" value="1"/>
</dbReference>
<evidence type="ECO:0000256" key="2">
    <source>
        <dbReference type="ARBA" id="ARBA00005417"/>
    </source>
</evidence>
<evidence type="ECO:0000259" key="9">
    <source>
        <dbReference type="PROSITE" id="PS50893"/>
    </source>
</evidence>
<sequence length="289" mass="32416">MSEYIELKNVTYNYPLTKRPSLDSVNCHFEEGKVYGIIGENASGKTTLCNLVRGLIPFFYNGELEGEVLIDGKDVREWDEAELSVKIGYVFQNPFTQISGVKDTVFEEVGIGIENLGMPKEEMIQKIIEVCRLLKIEELIQKNPLELSGGQCQRVSFASIIAMDSKIIVIDEPTSQLDPEGTKDVFEIIQLLKEAHKTIILVEHKVDLIAKYCDEVVVMSKGTVVMQGSTHEVLSSDRLFEYGAPIPQAAILGHRMTEAGKRLDRIPITNEEAVELIRKRGGNEVWQSN</sequence>
<evidence type="ECO:0000256" key="7">
    <source>
        <dbReference type="ARBA" id="ARBA00022967"/>
    </source>
</evidence>
<evidence type="ECO:0000313" key="11">
    <source>
        <dbReference type="Proteomes" id="UP000184301"/>
    </source>
</evidence>
<dbReference type="InterPro" id="IPR017871">
    <property type="entry name" value="ABC_transporter-like_CS"/>
</dbReference>
<dbReference type="Pfam" id="PF00005">
    <property type="entry name" value="ABC_tran"/>
    <property type="match status" value="1"/>
</dbReference>
<keyword evidence="8" id="KW-0472">Membrane</keyword>
<dbReference type="Gene3D" id="3.40.50.300">
    <property type="entry name" value="P-loop containing nucleotide triphosphate hydrolases"/>
    <property type="match status" value="1"/>
</dbReference>
<dbReference type="InterPro" id="IPR003593">
    <property type="entry name" value="AAA+_ATPase"/>
</dbReference>
<dbReference type="PROSITE" id="PS00211">
    <property type="entry name" value="ABC_TRANSPORTER_1"/>
    <property type="match status" value="1"/>
</dbReference>
<dbReference type="OrthoDB" id="501320at2"/>
<dbReference type="PANTHER" id="PTHR43553">
    <property type="entry name" value="HEAVY METAL TRANSPORTER"/>
    <property type="match status" value="1"/>
</dbReference>
<dbReference type="Proteomes" id="UP000184301">
    <property type="component" value="Unassembled WGS sequence"/>
</dbReference>
<organism evidence="10 11">
    <name type="scientific">Hespellia stercorisuis DSM 15480</name>
    <dbReference type="NCBI Taxonomy" id="1121950"/>
    <lineage>
        <taxon>Bacteria</taxon>
        <taxon>Bacillati</taxon>
        <taxon>Bacillota</taxon>
        <taxon>Clostridia</taxon>
        <taxon>Lachnospirales</taxon>
        <taxon>Lachnospiraceae</taxon>
        <taxon>Hespellia</taxon>
    </lineage>
</organism>
<name>A0A1M6KC41_9FIRM</name>
<keyword evidence="11" id="KW-1185">Reference proteome</keyword>
<keyword evidence="4" id="KW-1003">Cell membrane</keyword>
<dbReference type="EMBL" id="FQZY01000011">
    <property type="protein sequence ID" value="SHJ56417.1"/>
    <property type="molecule type" value="Genomic_DNA"/>
</dbReference>
<dbReference type="GO" id="GO:0043190">
    <property type="term" value="C:ATP-binding cassette (ABC) transporter complex"/>
    <property type="evidence" value="ECO:0007669"/>
    <property type="project" value="TreeGrafter"/>
</dbReference>
<feature type="domain" description="ABC transporter" evidence="9">
    <location>
        <begin position="5"/>
        <end position="246"/>
    </location>
</feature>
<accession>A0A1M6KC41</accession>
<evidence type="ECO:0000256" key="8">
    <source>
        <dbReference type="ARBA" id="ARBA00023136"/>
    </source>
</evidence>
<dbReference type="InterPro" id="IPR027417">
    <property type="entry name" value="P-loop_NTPase"/>
</dbReference>
<dbReference type="SUPFAM" id="SSF52540">
    <property type="entry name" value="P-loop containing nucleoside triphosphate hydrolases"/>
    <property type="match status" value="1"/>
</dbReference>
<dbReference type="AlphaFoldDB" id="A0A1M6KC41"/>
<evidence type="ECO:0000256" key="1">
    <source>
        <dbReference type="ARBA" id="ARBA00004202"/>
    </source>
</evidence>
<dbReference type="GO" id="GO:0005524">
    <property type="term" value="F:ATP binding"/>
    <property type="evidence" value="ECO:0007669"/>
    <property type="project" value="UniProtKB-KW"/>
</dbReference>
<comment type="subcellular location">
    <subcellularLocation>
        <location evidence="1">Cell membrane</location>
        <topology evidence="1">Peripheral membrane protein</topology>
    </subcellularLocation>
</comment>
<protein>
    <submittedName>
        <fullName evidence="10">Energy-coupling factor transport system ATP-binding protein</fullName>
    </submittedName>
</protein>
<dbReference type="FunFam" id="3.40.50.300:FF:000224">
    <property type="entry name" value="Energy-coupling factor transporter ATP-binding protein EcfA"/>
    <property type="match status" value="1"/>
</dbReference>
<dbReference type="GO" id="GO:0042626">
    <property type="term" value="F:ATPase-coupled transmembrane transporter activity"/>
    <property type="evidence" value="ECO:0007669"/>
    <property type="project" value="TreeGrafter"/>
</dbReference>
<dbReference type="InterPro" id="IPR015856">
    <property type="entry name" value="ABC_transpr_CbiO/EcfA_su"/>
</dbReference>
<keyword evidence="6 10" id="KW-0067">ATP-binding</keyword>
<evidence type="ECO:0000256" key="5">
    <source>
        <dbReference type="ARBA" id="ARBA00022741"/>
    </source>
</evidence>
<dbReference type="RefSeq" id="WP_073105804.1">
    <property type="nucleotide sequence ID" value="NZ_FQZY01000011.1"/>
</dbReference>
<dbReference type="InterPro" id="IPR050095">
    <property type="entry name" value="ECF_ABC_transporter_ATP-bd"/>
</dbReference>
<gene>
    <name evidence="10" type="ORF">SAMN02745243_00881</name>
</gene>
<reference evidence="10 11" key="1">
    <citation type="submission" date="2016-11" db="EMBL/GenBank/DDBJ databases">
        <authorList>
            <person name="Jaros S."/>
            <person name="Januszkiewicz K."/>
            <person name="Wedrychowicz H."/>
        </authorList>
    </citation>
    <scope>NUCLEOTIDE SEQUENCE [LARGE SCALE GENOMIC DNA]</scope>
    <source>
        <strain evidence="10 11">DSM 15480</strain>
    </source>
</reference>
<dbReference type="GO" id="GO:0016887">
    <property type="term" value="F:ATP hydrolysis activity"/>
    <property type="evidence" value="ECO:0007669"/>
    <property type="project" value="InterPro"/>
</dbReference>
<evidence type="ECO:0000256" key="4">
    <source>
        <dbReference type="ARBA" id="ARBA00022475"/>
    </source>
</evidence>
<dbReference type="InterPro" id="IPR003439">
    <property type="entry name" value="ABC_transporter-like_ATP-bd"/>
</dbReference>
<evidence type="ECO:0000256" key="3">
    <source>
        <dbReference type="ARBA" id="ARBA00022448"/>
    </source>
</evidence>
<comment type="similarity">
    <text evidence="2">Belongs to the ABC transporter superfamily.</text>
</comment>
<dbReference type="PANTHER" id="PTHR43553:SF24">
    <property type="entry name" value="ENERGY-COUPLING FACTOR TRANSPORTER ATP-BINDING PROTEIN ECFA1"/>
    <property type="match status" value="1"/>
</dbReference>
<keyword evidence="7" id="KW-1278">Translocase</keyword>
<keyword evidence="3" id="KW-0813">Transport</keyword>
<dbReference type="STRING" id="1121950.SAMN02745243_00881"/>
<dbReference type="PROSITE" id="PS50893">
    <property type="entry name" value="ABC_TRANSPORTER_2"/>
    <property type="match status" value="1"/>
</dbReference>
<dbReference type="CDD" id="cd03225">
    <property type="entry name" value="ABC_cobalt_CbiO_domain1"/>
    <property type="match status" value="1"/>
</dbReference>
<evidence type="ECO:0000256" key="6">
    <source>
        <dbReference type="ARBA" id="ARBA00022840"/>
    </source>
</evidence>